<dbReference type="Proteomes" id="UP000813385">
    <property type="component" value="Unassembled WGS sequence"/>
</dbReference>
<sequence length="222" mass="23982">MTCTLRYLYPTDAAFPRRPNIEDQVLFPPLNGHLAGGVTAGDPHNPAAIFSYEKRRVQVKQMMTNSRRIKTMHESSVRPQTRTIPGAAQLCPCSLISAPRSITNHGRWPPPPQRAIGSQAVMRDPLGSSNRVSRNPPLDSTHGPNAGCMQCGRGQGCSRSTRIVTVLLRCDQQKKAGDLVIQSAICASIPHTNQGGEQSGDGRGADRMRGPKRARAMGQAPG</sequence>
<keyword evidence="3" id="KW-1185">Reference proteome</keyword>
<evidence type="ECO:0000256" key="1">
    <source>
        <dbReference type="SAM" id="MobiDB-lite"/>
    </source>
</evidence>
<organism evidence="2 3">
    <name type="scientific">Plectosphaerella cucumerina</name>
    <dbReference type="NCBI Taxonomy" id="40658"/>
    <lineage>
        <taxon>Eukaryota</taxon>
        <taxon>Fungi</taxon>
        <taxon>Dikarya</taxon>
        <taxon>Ascomycota</taxon>
        <taxon>Pezizomycotina</taxon>
        <taxon>Sordariomycetes</taxon>
        <taxon>Hypocreomycetidae</taxon>
        <taxon>Glomerellales</taxon>
        <taxon>Plectosphaerellaceae</taxon>
        <taxon>Plectosphaerella</taxon>
    </lineage>
</organism>
<name>A0A8K0TAB1_9PEZI</name>
<gene>
    <name evidence="2" type="ORF">B0T11DRAFT_125097</name>
</gene>
<feature type="region of interest" description="Disordered" evidence="1">
    <location>
        <begin position="124"/>
        <end position="145"/>
    </location>
</feature>
<accession>A0A8K0TAB1</accession>
<feature type="region of interest" description="Disordered" evidence="1">
    <location>
        <begin position="190"/>
        <end position="222"/>
    </location>
</feature>
<protein>
    <submittedName>
        <fullName evidence="2">Uncharacterized protein</fullName>
    </submittedName>
</protein>
<evidence type="ECO:0000313" key="2">
    <source>
        <dbReference type="EMBL" id="KAH7354190.1"/>
    </source>
</evidence>
<proteinExistence type="predicted"/>
<comment type="caution">
    <text evidence="2">The sequence shown here is derived from an EMBL/GenBank/DDBJ whole genome shotgun (WGS) entry which is preliminary data.</text>
</comment>
<reference evidence="2" key="1">
    <citation type="journal article" date="2021" name="Nat. Commun.">
        <title>Genetic determinants of endophytism in the Arabidopsis root mycobiome.</title>
        <authorList>
            <person name="Mesny F."/>
            <person name="Miyauchi S."/>
            <person name="Thiergart T."/>
            <person name="Pickel B."/>
            <person name="Atanasova L."/>
            <person name="Karlsson M."/>
            <person name="Huettel B."/>
            <person name="Barry K.W."/>
            <person name="Haridas S."/>
            <person name="Chen C."/>
            <person name="Bauer D."/>
            <person name="Andreopoulos W."/>
            <person name="Pangilinan J."/>
            <person name="LaButti K."/>
            <person name="Riley R."/>
            <person name="Lipzen A."/>
            <person name="Clum A."/>
            <person name="Drula E."/>
            <person name="Henrissat B."/>
            <person name="Kohler A."/>
            <person name="Grigoriev I.V."/>
            <person name="Martin F.M."/>
            <person name="Hacquard S."/>
        </authorList>
    </citation>
    <scope>NUCLEOTIDE SEQUENCE</scope>
    <source>
        <strain evidence="2">MPI-CAGE-AT-0016</strain>
    </source>
</reference>
<evidence type="ECO:0000313" key="3">
    <source>
        <dbReference type="Proteomes" id="UP000813385"/>
    </source>
</evidence>
<dbReference type="AlphaFoldDB" id="A0A8K0TAB1"/>
<dbReference type="EMBL" id="JAGPXD010000005">
    <property type="protein sequence ID" value="KAH7354190.1"/>
    <property type="molecule type" value="Genomic_DNA"/>
</dbReference>